<protein>
    <recommendedName>
        <fullName evidence="6">RNA polymerase sigma factor SigA</fullName>
    </recommendedName>
</protein>
<feature type="region of interest" description="Sigma-70 factor domain-4" evidence="6">
    <location>
        <begin position="309"/>
        <end position="362"/>
    </location>
</feature>
<dbReference type="InterPro" id="IPR007624">
    <property type="entry name" value="RNA_pol_sigma70_r3"/>
</dbReference>
<dbReference type="InterPro" id="IPR007127">
    <property type="entry name" value="RNA_pol_sigma_70_r1_1"/>
</dbReference>
<feature type="short sequence motif" description="Interaction with polymerase core subunit RpoC" evidence="6">
    <location>
        <begin position="165"/>
        <end position="168"/>
    </location>
</feature>
<dbReference type="NCBIfam" id="NF006666">
    <property type="entry name" value="PRK09210.1"/>
    <property type="match status" value="1"/>
</dbReference>
<dbReference type="InterPro" id="IPR014284">
    <property type="entry name" value="RNA_pol_sigma-70_dom"/>
</dbReference>
<dbReference type="InterPro" id="IPR000943">
    <property type="entry name" value="RNA_pol_sigma70"/>
</dbReference>
<keyword evidence="1 6" id="KW-0963">Cytoplasm</keyword>
<dbReference type="PRINTS" id="PR00046">
    <property type="entry name" value="SIGMA70FCT"/>
</dbReference>
<dbReference type="Gene3D" id="1.10.10.10">
    <property type="entry name" value="Winged helix-like DNA-binding domain superfamily/Winged helix DNA-binding domain"/>
    <property type="match status" value="2"/>
</dbReference>
<dbReference type="InterPro" id="IPR036388">
    <property type="entry name" value="WH-like_DNA-bd_sf"/>
</dbReference>
<dbReference type="GO" id="GO:0006352">
    <property type="term" value="P:DNA-templated transcription initiation"/>
    <property type="evidence" value="ECO:0007669"/>
    <property type="project" value="UniProtKB-UniRule"/>
</dbReference>
<evidence type="ECO:0000256" key="6">
    <source>
        <dbReference type="HAMAP-Rule" id="MF_00963"/>
    </source>
</evidence>
<keyword evidence="11" id="KW-1185">Reference proteome</keyword>
<comment type="function">
    <text evidence="6">Sigma factors are initiation factors that promote the attachment of RNA polymerase to specific initiation sites and are then released. This sigma factor is the primary sigma factor during exponential growth.</text>
</comment>
<accession>A0A1D7XIJ1</accession>
<evidence type="ECO:0000256" key="5">
    <source>
        <dbReference type="ARBA" id="ARBA00023163"/>
    </source>
</evidence>
<dbReference type="InterPro" id="IPR042189">
    <property type="entry name" value="RNA_pol_sigma_70_r1_1_sf"/>
</dbReference>
<feature type="domain" description="RNA polymerase sigma-70" evidence="9">
    <location>
        <begin position="334"/>
        <end position="360"/>
    </location>
</feature>
<dbReference type="Gene3D" id="1.10.220.120">
    <property type="entry name" value="Sigma-70 factor, region 1.1"/>
    <property type="match status" value="1"/>
</dbReference>
<name>A0A1D7XIJ1_9CLOT</name>
<dbReference type="SUPFAM" id="SSF88946">
    <property type="entry name" value="Sigma2 domain of RNA polymerase sigma factors"/>
    <property type="match status" value="1"/>
</dbReference>
<dbReference type="RefSeq" id="WP_069679155.1">
    <property type="nucleotide sequence ID" value="NZ_CP017253.2"/>
</dbReference>
<dbReference type="InterPro" id="IPR028630">
    <property type="entry name" value="Sigma70_RpoD"/>
</dbReference>
<dbReference type="NCBIfam" id="TIGR02393">
    <property type="entry name" value="RpoD_Cterm"/>
    <property type="match status" value="1"/>
</dbReference>
<evidence type="ECO:0000313" key="10">
    <source>
        <dbReference type="EMBL" id="AOR23000.1"/>
    </source>
</evidence>
<dbReference type="CDD" id="cd06171">
    <property type="entry name" value="Sigma70_r4"/>
    <property type="match status" value="1"/>
</dbReference>
<sequence length="374" mass="42605">MAEGGKKSMEQKVKKKTTKGKEDKDAKMAMVKGLIDKGKKNGSLTYKEIMDEIDHIDLSPEQIEKIYEVLEMMGIEVIGAANDAPEVEEEIDISVLEGIAIDDPVRMYLKEIGKVPLLSSEQEIDYAKRIEEGDPVAKKKLAEANLRLVVSIAKRYVGRGMLFLDLIQEGNLGLIKAVEKFDYRKGFKFSTYATWWIRQAITRAIADQARTIRIPVHMVETINKLIRVQRQLLQELGRDPFPEEISKVMELPVDKVREIQKIAQEPVSLETPIGEEEDSHLGDFIPDDEAPAPAEAAAFTMLKEQLINVLDTLTPREEKVLRLRFGLDDGRARTLEEVGKEFNVTRERIRQIEAKALRKLRHPSRSKKLKDYLD</sequence>
<dbReference type="Pfam" id="PF04539">
    <property type="entry name" value="Sigma70_r3"/>
    <property type="match status" value="1"/>
</dbReference>
<comment type="subcellular location">
    <subcellularLocation>
        <location evidence="6">Cytoplasm</location>
    </subcellularLocation>
</comment>
<dbReference type="Proteomes" id="UP000094652">
    <property type="component" value="Chromosome"/>
</dbReference>
<comment type="subunit">
    <text evidence="6">Interacts transiently with the RNA polymerase catalytic core.</text>
</comment>
<dbReference type="GO" id="GO:0003677">
    <property type="term" value="F:DNA binding"/>
    <property type="evidence" value="ECO:0007669"/>
    <property type="project" value="UniProtKB-UniRule"/>
</dbReference>
<dbReference type="PANTHER" id="PTHR30603:SF60">
    <property type="entry name" value="RNA POLYMERASE SIGMA FACTOR RPOD"/>
    <property type="match status" value="1"/>
</dbReference>
<evidence type="ECO:0000256" key="4">
    <source>
        <dbReference type="ARBA" id="ARBA00023125"/>
    </source>
</evidence>
<dbReference type="KEGG" id="ctae:BGI42_04375"/>
<dbReference type="PANTHER" id="PTHR30603">
    <property type="entry name" value="RNA POLYMERASE SIGMA FACTOR RPO"/>
    <property type="match status" value="1"/>
</dbReference>
<evidence type="ECO:0000256" key="2">
    <source>
        <dbReference type="ARBA" id="ARBA00023015"/>
    </source>
</evidence>
<dbReference type="Pfam" id="PF04542">
    <property type="entry name" value="Sigma70_r2"/>
    <property type="match status" value="1"/>
</dbReference>
<dbReference type="STRING" id="394958.BGI42_04375"/>
<evidence type="ECO:0000259" key="8">
    <source>
        <dbReference type="PROSITE" id="PS00715"/>
    </source>
</evidence>
<feature type="DNA-binding region" description="H-T-H motif" evidence="6">
    <location>
        <begin position="335"/>
        <end position="354"/>
    </location>
</feature>
<dbReference type="EMBL" id="CP017253">
    <property type="protein sequence ID" value="AOR23000.1"/>
    <property type="molecule type" value="Genomic_DNA"/>
</dbReference>
<dbReference type="GO" id="GO:0005737">
    <property type="term" value="C:cytoplasm"/>
    <property type="evidence" value="ECO:0007669"/>
    <property type="project" value="UniProtKB-SubCell"/>
</dbReference>
<gene>
    <name evidence="6" type="primary">sigA</name>
    <name evidence="10" type="ORF">BGI42_04375</name>
</gene>
<dbReference type="FunFam" id="1.10.601.10:FF:000001">
    <property type="entry name" value="RNA polymerase sigma factor SigA"/>
    <property type="match status" value="1"/>
</dbReference>
<dbReference type="FunFam" id="1.10.10.10:FF:000004">
    <property type="entry name" value="RNA polymerase sigma factor SigA"/>
    <property type="match status" value="1"/>
</dbReference>
<feature type="region of interest" description="Sigma-70 factor domain-2" evidence="6">
    <location>
        <begin position="141"/>
        <end position="211"/>
    </location>
</feature>
<feature type="region of interest" description="Sigma-70 factor domain-3" evidence="6">
    <location>
        <begin position="220"/>
        <end position="296"/>
    </location>
</feature>
<dbReference type="OrthoDB" id="9809557at2"/>
<keyword evidence="3 6" id="KW-0731">Sigma factor</keyword>
<dbReference type="InterPro" id="IPR050239">
    <property type="entry name" value="Sigma-70_RNA_pol_init_factors"/>
</dbReference>
<dbReference type="FunFam" id="1.10.10.10:FF:000002">
    <property type="entry name" value="RNA polymerase sigma factor SigA"/>
    <property type="match status" value="1"/>
</dbReference>
<dbReference type="InterPro" id="IPR009042">
    <property type="entry name" value="RNA_pol_sigma70_r1_2"/>
</dbReference>
<reference evidence="11" key="1">
    <citation type="submission" date="2016-09" db="EMBL/GenBank/DDBJ databases">
        <title>Genomics of Clostridium taeniosporum, an organism which forms endospores with ribbon-like appendages.</title>
        <authorList>
            <person name="Walker J.R."/>
        </authorList>
    </citation>
    <scope>NUCLEOTIDE SEQUENCE [LARGE SCALE GENOMIC DNA]</scope>
    <source>
        <strain evidence="11">1/k</strain>
    </source>
</reference>
<dbReference type="PROSITE" id="PS00715">
    <property type="entry name" value="SIGMA70_1"/>
    <property type="match status" value="1"/>
</dbReference>
<evidence type="ECO:0000259" key="9">
    <source>
        <dbReference type="PROSITE" id="PS00716"/>
    </source>
</evidence>
<evidence type="ECO:0000256" key="1">
    <source>
        <dbReference type="ARBA" id="ARBA00022490"/>
    </source>
</evidence>
<keyword evidence="4 6" id="KW-0238">DNA-binding</keyword>
<organism evidence="10 11">
    <name type="scientific">Clostridium taeniosporum</name>
    <dbReference type="NCBI Taxonomy" id="394958"/>
    <lineage>
        <taxon>Bacteria</taxon>
        <taxon>Bacillati</taxon>
        <taxon>Bacillota</taxon>
        <taxon>Clostridia</taxon>
        <taxon>Eubacteriales</taxon>
        <taxon>Clostridiaceae</taxon>
        <taxon>Clostridium</taxon>
    </lineage>
</organism>
<dbReference type="Pfam" id="PF00140">
    <property type="entry name" value="Sigma70_r1_2"/>
    <property type="match status" value="1"/>
</dbReference>
<proteinExistence type="inferred from homology"/>
<evidence type="ECO:0000313" key="11">
    <source>
        <dbReference type="Proteomes" id="UP000094652"/>
    </source>
</evidence>
<dbReference type="Gene3D" id="1.10.601.10">
    <property type="entry name" value="RNA Polymerase Primary Sigma Factor"/>
    <property type="match status" value="2"/>
</dbReference>
<evidence type="ECO:0000256" key="7">
    <source>
        <dbReference type="SAM" id="MobiDB-lite"/>
    </source>
</evidence>
<dbReference type="InterPro" id="IPR013324">
    <property type="entry name" value="RNA_pol_sigma_r3/r4-like"/>
</dbReference>
<dbReference type="InterPro" id="IPR007627">
    <property type="entry name" value="RNA_pol_sigma70_r2"/>
</dbReference>
<keyword evidence="2 6" id="KW-0805">Transcription regulation</keyword>
<feature type="domain" description="RNA polymerase sigma-70" evidence="8">
    <location>
        <begin position="165"/>
        <end position="178"/>
    </location>
</feature>
<dbReference type="GO" id="GO:0016987">
    <property type="term" value="F:sigma factor activity"/>
    <property type="evidence" value="ECO:0007669"/>
    <property type="project" value="UniProtKB-UniRule"/>
</dbReference>
<evidence type="ECO:0000256" key="3">
    <source>
        <dbReference type="ARBA" id="ARBA00023082"/>
    </source>
</evidence>
<dbReference type="InterPro" id="IPR007630">
    <property type="entry name" value="RNA_pol_sigma70_r4"/>
</dbReference>
<comment type="similarity">
    <text evidence="6">Belongs to the sigma-70 factor family. RpoD/SigA subfamily.</text>
</comment>
<feature type="compositionally biased region" description="Basic and acidic residues" evidence="7">
    <location>
        <begin position="1"/>
        <end position="12"/>
    </location>
</feature>
<dbReference type="InterPro" id="IPR013325">
    <property type="entry name" value="RNA_pol_sigma_r2"/>
</dbReference>
<dbReference type="InterPro" id="IPR012760">
    <property type="entry name" value="RNA_pol_sigma_RpoD_C"/>
</dbReference>
<dbReference type="Pfam" id="PF03979">
    <property type="entry name" value="Sigma70_r1_1"/>
    <property type="match status" value="1"/>
</dbReference>
<keyword evidence="5 6" id="KW-0804">Transcription</keyword>
<dbReference type="Pfam" id="PF04545">
    <property type="entry name" value="Sigma70_r4"/>
    <property type="match status" value="1"/>
</dbReference>
<dbReference type="AlphaFoldDB" id="A0A1D7XIJ1"/>
<dbReference type="NCBIfam" id="TIGR02937">
    <property type="entry name" value="sigma70-ECF"/>
    <property type="match status" value="1"/>
</dbReference>
<dbReference type="HAMAP" id="MF_00963">
    <property type="entry name" value="Sigma70_RpoD_SigA"/>
    <property type="match status" value="1"/>
</dbReference>
<dbReference type="SUPFAM" id="SSF88659">
    <property type="entry name" value="Sigma3 and sigma4 domains of RNA polymerase sigma factors"/>
    <property type="match status" value="2"/>
</dbReference>
<dbReference type="PROSITE" id="PS00716">
    <property type="entry name" value="SIGMA70_2"/>
    <property type="match status" value="1"/>
</dbReference>
<feature type="region of interest" description="Disordered" evidence="7">
    <location>
        <begin position="1"/>
        <end position="24"/>
    </location>
</feature>